<evidence type="ECO:0000259" key="1">
    <source>
        <dbReference type="Pfam" id="PF04865"/>
    </source>
</evidence>
<proteinExistence type="predicted"/>
<dbReference type="PANTHER" id="PTHR37829">
    <property type="entry name" value="PHAGE-LIKE ELEMENT PBSX PROTEIN XKDT"/>
    <property type="match status" value="1"/>
</dbReference>
<reference evidence="2 3" key="1">
    <citation type="submission" date="2023-07" db="EMBL/GenBank/DDBJ databases">
        <title>Sorghum-associated microbial communities from plants grown in Nebraska, USA.</title>
        <authorList>
            <person name="Schachtman D."/>
        </authorList>
    </citation>
    <scope>NUCLEOTIDE SEQUENCE [LARGE SCALE GENOMIC DNA]</scope>
    <source>
        <strain evidence="2 3">DS1314</strain>
    </source>
</reference>
<dbReference type="Proteomes" id="UP001233836">
    <property type="component" value="Unassembled WGS sequence"/>
</dbReference>
<dbReference type="EMBL" id="JAUSTI010000001">
    <property type="protein sequence ID" value="MDQ0169190.1"/>
    <property type="molecule type" value="Genomic_DNA"/>
</dbReference>
<name>A0ABT9W7S1_9BACL</name>
<dbReference type="InterPro" id="IPR006949">
    <property type="entry name" value="Barrel_Baseplate_J-like"/>
</dbReference>
<accession>A0ABT9W7S1</accession>
<gene>
    <name evidence="2" type="ORF">J2T19_000627</name>
</gene>
<dbReference type="InterPro" id="IPR052399">
    <property type="entry name" value="Phage_Baseplate_Assmbl_Protein"/>
</dbReference>
<organism evidence="2 3">
    <name type="scientific">Paenibacillus tundrae</name>
    <dbReference type="NCBI Taxonomy" id="528187"/>
    <lineage>
        <taxon>Bacteria</taxon>
        <taxon>Bacillati</taxon>
        <taxon>Bacillota</taxon>
        <taxon>Bacilli</taxon>
        <taxon>Bacillales</taxon>
        <taxon>Paenibacillaceae</taxon>
        <taxon>Paenibacillus</taxon>
    </lineage>
</organism>
<protein>
    <submittedName>
        <fullName evidence="2">Phage protein gp47/JayE</fullName>
    </submittedName>
</protein>
<dbReference type="RefSeq" id="WP_307213009.1">
    <property type="nucleotide sequence ID" value="NZ_JAUSTI010000001.1"/>
</dbReference>
<evidence type="ECO:0000313" key="2">
    <source>
        <dbReference type="EMBL" id="MDQ0169190.1"/>
    </source>
</evidence>
<sequence>MLDENGFKRKRFVDLFEEMEDKAKEAWGEKVNTSEKSPLGIILRIVAWFMSILHGLAEQVYYSGYVNTASGNSLDRLGPYVGVSRILDQYARGSVTLTGTPGYTQAEGFLISTEGGIQFETLDPAVFNAEGKAIVPIEAMESGTGSNVSAGLISVVVNPNPDVTAVTNTTATTGGRAKQTDPEFRELFGLSVAGGGSATGDSIRGAVLRVPGVRAAAVIINSSKEVDSAGRPPKSYQVYVLGGQDSEIAAAILGVGSAGIESYGDTTLVLKDLSGNNQPVSFSRAEVVPIHIKAHIYKTSSYPADGDAQVVSALAQFIGGTDSDGTVYAGLSMNDDVILMRLVSTIYKIAGVEDVTLELSQDGTTFTAANIPIEVFQVAQTASDWIEVITDDFSN</sequence>
<feature type="domain" description="Baseplate protein J-like barrel" evidence="1">
    <location>
        <begin position="94"/>
        <end position="175"/>
    </location>
</feature>
<keyword evidence="3" id="KW-1185">Reference proteome</keyword>
<dbReference type="Pfam" id="PF04865">
    <property type="entry name" value="Baseplate_J"/>
    <property type="match status" value="1"/>
</dbReference>
<evidence type="ECO:0000313" key="3">
    <source>
        <dbReference type="Proteomes" id="UP001233836"/>
    </source>
</evidence>
<comment type="caution">
    <text evidence="2">The sequence shown here is derived from an EMBL/GenBank/DDBJ whole genome shotgun (WGS) entry which is preliminary data.</text>
</comment>
<dbReference type="PANTHER" id="PTHR37829:SF3">
    <property type="entry name" value="PROTEIN JAYE-RELATED"/>
    <property type="match status" value="1"/>
</dbReference>